<keyword evidence="1" id="KW-0812">Transmembrane</keyword>
<evidence type="ECO:0000256" key="1">
    <source>
        <dbReference type="SAM" id="Phobius"/>
    </source>
</evidence>
<reference evidence="2 3" key="1">
    <citation type="journal article" date="2021" name="Commun. Biol.">
        <title>The genome of Shorea leprosula (Dipterocarpaceae) highlights the ecological relevance of drought in aseasonal tropical rainforests.</title>
        <authorList>
            <person name="Ng K.K.S."/>
            <person name="Kobayashi M.J."/>
            <person name="Fawcett J.A."/>
            <person name="Hatakeyama M."/>
            <person name="Paape T."/>
            <person name="Ng C.H."/>
            <person name="Ang C.C."/>
            <person name="Tnah L.H."/>
            <person name="Lee C.T."/>
            <person name="Nishiyama T."/>
            <person name="Sese J."/>
            <person name="O'Brien M.J."/>
            <person name="Copetti D."/>
            <person name="Mohd Noor M.I."/>
            <person name="Ong R.C."/>
            <person name="Putra M."/>
            <person name="Sireger I.Z."/>
            <person name="Indrioko S."/>
            <person name="Kosugi Y."/>
            <person name="Izuno A."/>
            <person name="Isagi Y."/>
            <person name="Lee S.L."/>
            <person name="Shimizu K.K."/>
        </authorList>
    </citation>
    <scope>NUCLEOTIDE SEQUENCE [LARGE SCALE GENOMIC DNA]</scope>
    <source>
        <strain evidence="2">214</strain>
    </source>
</reference>
<sequence length="92" mass="10332">MLFSTQIYSIRPFKGSLIFLALARVTGSPWISLIIVFILLLVVTIFVFLGINLRFLVTSFRFGNGSSQIVALARLNFFIVLNFDLAHNFGGF</sequence>
<organism evidence="2 3">
    <name type="scientific">Rubroshorea leprosula</name>
    <dbReference type="NCBI Taxonomy" id="152421"/>
    <lineage>
        <taxon>Eukaryota</taxon>
        <taxon>Viridiplantae</taxon>
        <taxon>Streptophyta</taxon>
        <taxon>Embryophyta</taxon>
        <taxon>Tracheophyta</taxon>
        <taxon>Spermatophyta</taxon>
        <taxon>Magnoliopsida</taxon>
        <taxon>eudicotyledons</taxon>
        <taxon>Gunneridae</taxon>
        <taxon>Pentapetalae</taxon>
        <taxon>rosids</taxon>
        <taxon>malvids</taxon>
        <taxon>Malvales</taxon>
        <taxon>Dipterocarpaceae</taxon>
        <taxon>Rubroshorea</taxon>
    </lineage>
</organism>
<dbReference type="Proteomes" id="UP001054252">
    <property type="component" value="Unassembled WGS sequence"/>
</dbReference>
<accession>A0AAV5MRQ6</accession>
<keyword evidence="1" id="KW-0472">Membrane</keyword>
<comment type="caution">
    <text evidence="2">The sequence shown here is derived from an EMBL/GenBank/DDBJ whole genome shotgun (WGS) entry which is preliminary data.</text>
</comment>
<gene>
    <name evidence="2" type="ORF">SLEP1_g58806</name>
</gene>
<evidence type="ECO:0000313" key="2">
    <source>
        <dbReference type="EMBL" id="GKV52217.1"/>
    </source>
</evidence>
<proteinExistence type="predicted"/>
<evidence type="ECO:0000313" key="3">
    <source>
        <dbReference type="Proteomes" id="UP001054252"/>
    </source>
</evidence>
<protein>
    <submittedName>
        <fullName evidence="2">Uncharacterized protein</fullName>
    </submittedName>
</protein>
<keyword evidence="3" id="KW-1185">Reference proteome</keyword>
<dbReference type="AlphaFoldDB" id="A0AAV5MRQ6"/>
<name>A0AAV5MRQ6_9ROSI</name>
<feature type="transmembrane region" description="Helical" evidence="1">
    <location>
        <begin position="30"/>
        <end position="51"/>
    </location>
</feature>
<dbReference type="EMBL" id="BPVZ01000633">
    <property type="protein sequence ID" value="GKV52217.1"/>
    <property type="molecule type" value="Genomic_DNA"/>
</dbReference>
<keyword evidence="1" id="KW-1133">Transmembrane helix</keyword>